<evidence type="ECO:0000256" key="3">
    <source>
        <dbReference type="ARBA" id="ARBA00023163"/>
    </source>
</evidence>
<dbReference type="SUPFAM" id="SSF46785">
    <property type="entry name" value="Winged helix' DNA-binding domain"/>
    <property type="match status" value="1"/>
</dbReference>
<dbReference type="PANTHER" id="PTHR30154:SF45">
    <property type="entry name" value="TRANSCRIPTIONAL REGULATORY PROTEIN (PROBABLY ASNC-FAMILY)-RELATED"/>
    <property type="match status" value="1"/>
</dbReference>
<keyword evidence="1" id="KW-0805">Transcription regulation</keyword>
<keyword evidence="6" id="KW-1185">Reference proteome</keyword>
<dbReference type="GO" id="GO:0005829">
    <property type="term" value="C:cytosol"/>
    <property type="evidence" value="ECO:0007669"/>
    <property type="project" value="TreeGrafter"/>
</dbReference>
<dbReference type="Pfam" id="PF01037">
    <property type="entry name" value="AsnC_trans_reg"/>
    <property type="match status" value="1"/>
</dbReference>
<dbReference type="InterPro" id="IPR036390">
    <property type="entry name" value="WH_DNA-bd_sf"/>
</dbReference>
<dbReference type="Pfam" id="PF13404">
    <property type="entry name" value="HTH_AsnC-type"/>
    <property type="match status" value="1"/>
</dbReference>
<feature type="domain" description="HTH asnC-type" evidence="4">
    <location>
        <begin position="6"/>
        <end position="58"/>
    </location>
</feature>
<evidence type="ECO:0000256" key="1">
    <source>
        <dbReference type="ARBA" id="ARBA00023015"/>
    </source>
</evidence>
<accession>A0A1G8R1U7</accession>
<evidence type="ECO:0000256" key="2">
    <source>
        <dbReference type="ARBA" id="ARBA00023125"/>
    </source>
</evidence>
<dbReference type="Gene3D" id="1.10.10.10">
    <property type="entry name" value="Winged helix-like DNA-binding domain superfamily/Winged helix DNA-binding domain"/>
    <property type="match status" value="1"/>
</dbReference>
<protein>
    <submittedName>
        <fullName evidence="5">DNA-binding transcriptional regulator, Lrp family</fullName>
    </submittedName>
</protein>
<dbReference type="EMBL" id="FNEI01000007">
    <property type="protein sequence ID" value="SDJ10911.1"/>
    <property type="molecule type" value="Genomic_DNA"/>
</dbReference>
<dbReference type="STRING" id="1045773.SAMN05216555_10761"/>
<dbReference type="GO" id="GO:0043565">
    <property type="term" value="F:sequence-specific DNA binding"/>
    <property type="evidence" value="ECO:0007669"/>
    <property type="project" value="InterPro"/>
</dbReference>
<dbReference type="PANTHER" id="PTHR30154">
    <property type="entry name" value="LEUCINE-RESPONSIVE REGULATORY PROTEIN"/>
    <property type="match status" value="1"/>
</dbReference>
<name>A0A1G8R1U7_9MICC</name>
<dbReference type="AlphaFoldDB" id="A0A1G8R1U7"/>
<evidence type="ECO:0000313" key="5">
    <source>
        <dbReference type="EMBL" id="SDJ10911.1"/>
    </source>
</evidence>
<dbReference type="PROSITE" id="PS50956">
    <property type="entry name" value="HTH_ASNC_2"/>
    <property type="match status" value="1"/>
</dbReference>
<dbReference type="RefSeq" id="WP_074588863.1">
    <property type="nucleotide sequence ID" value="NZ_FNEI01000007.1"/>
</dbReference>
<evidence type="ECO:0000313" key="6">
    <source>
        <dbReference type="Proteomes" id="UP000182130"/>
    </source>
</evidence>
<gene>
    <name evidence="5" type="ORF">SAMN05216555_10761</name>
</gene>
<dbReference type="InterPro" id="IPR019888">
    <property type="entry name" value="Tscrpt_reg_AsnC-like"/>
</dbReference>
<dbReference type="InterPro" id="IPR011008">
    <property type="entry name" value="Dimeric_a/b-barrel"/>
</dbReference>
<reference evidence="6" key="1">
    <citation type="submission" date="2016-10" db="EMBL/GenBank/DDBJ databases">
        <authorList>
            <person name="Varghese N."/>
            <person name="Submissions S."/>
        </authorList>
    </citation>
    <scope>NUCLEOTIDE SEQUENCE [LARGE SCALE GENOMIC DNA]</scope>
    <source>
        <strain evidence="6">CGMCC 1.10783</strain>
    </source>
</reference>
<organism evidence="5 6">
    <name type="scientific">Arthrobacter cupressi</name>
    <dbReference type="NCBI Taxonomy" id="1045773"/>
    <lineage>
        <taxon>Bacteria</taxon>
        <taxon>Bacillati</taxon>
        <taxon>Actinomycetota</taxon>
        <taxon>Actinomycetes</taxon>
        <taxon>Micrococcales</taxon>
        <taxon>Micrococcaceae</taxon>
        <taxon>Arthrobacter</taxon>
    </lineage>
</organism>
<dbReference type="GO" id="GO:0043200">
    <property type="term" value="P:response to amino acid"/>
    <property type="evidence" value="ECO:0007669"/>
    <property type="project" value="TreeGrafter"/>
</dbReference>
<dbReference type="SMART" id="SM00344">
    <property type="entry name" value="HTH_ASNC"/>
    <property type="match status" value="1"/>
</dbReference>
<dbReference type="PRINTS" id="PR00033">
    <property type="entry name" value="HTHASNC"/>
</dbReference>
<sequence length="148" mass="16449">MDRAGLDQIDQRILEELTRNARISHAELASKVLLSRNAVRQRIDRMERHGQIQGYTVVSGSPGQAPVAAYLMVYRNDRVRGSDVVAALQAIPEVVFCDVVSGDFDLIVRLEARSLERIQEIWERIAALPGVKDTVTAMSLSNYVSRGA</sequence>
<keyword evidence="2 5" id="KW-0238">DNA-binding</keyword>
<dbReference type="Gene3D" id="3.30.70.920">
    <property type="match status" value="1"/>
</dbReference>
<dbReference type="InterPro" id="IPR019887">
    <property type="entry name" value="Tscrpt_reg_AsnC/Lrp_C"/>
</dbReference>
<keyword evidence="3" id="KW-0804">Transcription</keyword>
<dbReference type="SUPFAM" id="SSF54909">
    <property type="entry name" value="Dimeric alpha+beta barrel"/>
    <property type="match status" value="1"/>
</dbReference>
<evidence type="ECO:0000259" key="4">
    <source>
        <dbReference type="PROSITE" id="PS50956"/>
    </source>
</evidence>
<dbReference type="OrthoDB" id="166264at2"/>
<dbReference type="InterPro" id="IPR000485">
    <property type="entry name" value="AsnC-type_HTH_dom"/>
</dbReference>
<dbReference type="Proteomes" id="UP000182130">
    <property type="component" value="Unassembled WGS sequence"/>
</dbReference>
<dbReference type="InterPro" id="IPR036388">
    <property type="entry name" value="WH-like_DNA-bd_sf"/>
</dbReference>
<proteinExistence type="predicted"/>